<feature type="domain" description="BSD" evidence="1">
    <location>
        <begin position="84"/>
        <end position="129"/>
    </location>
</feature>
<evidence type="ECO:0000259" key="1">
    <source>
        <dbReference type="PROSITE" id="PS50858"/>
    </source>
</evidence>
<evidence type="ECO:0000313" key="2">
    <source>
        <dbReference type="EMBL" id="KAH7576351.1"/>
    </source>
</evidence>
<gene>
    <name evidence="2" type="ORF">JRO89_XS01G0042800</name>
</gene>
<reference evidence="2 3" key="1">
    <citation type="submission" date="2021-02" db="EMBL/GenBank/DDBJ databases">
        <title>Plant Genome Project.</title>
        <authorList>
            <person name="Zhang R.-G."/>
        </authorList>
    </citation>
    <scope>NUCLEOTIDE SEQUENCE [LARGE SCALE GENOMIC DNA]</scope>
    <source>
        <tissue evidence="2">Leaves</tissue>
    </source>
</reference>
<dbReference type="SUPFAM" id="SSF140383">
    <property type="entry name" value="BSD domain-like"/>
    <property type="match status" value="1"/>
</dbReference>
<dbReference type="Gene3D" id="1.10.3970.10">
    <property type="entry name" value="BSD domain"/>
    <property type="match status" value="1"/>
</dbReference>
<protein>
    <recommendedName>
        <fullName evidence="1">BSD domain-containing protein</fullName>
    </recommendedName>
</protein>
<dbReference type="InterPro" id="IPR035925">
    <property type="entry name" value="BSD_dom_sf"/>
</dbReference>
<sequence length="176" mass="20279">MDLFSWVRRSQSKKSISKSTKPDQPNQQQQCQEELLGVTQQLIDHVKSFTLDTFKNFPLQDDDEASYDVEAATTSGSVRKDLSDWQEQHALLVLSRVKELAHLRFKLCPGYLKENQFWRIYFMLVKSQVAEYELHAIRLGKLKSMAMENQETSDTSSYEVEMAETKQAAHLAPSTT</sequence>
<dbReference type="PANTHER" id="PTHR31923:SF3">
    <property type="entry name" value="BSD DOMAIN-CONTAINING PROTEIN"/>
    <property type="match status" value="1"/>
</dbReference>
<dbReference type="SMART" id="SM00751">
    <property type="entry name" value="BSD"/>
    <property type="match status" value="1"/>
</dbReference>
<dbReference type="Proteomes" id="UP000827721">
    <property type="component" value="Unassembled WGS sequence"/>
</dbReference>
<dbReference type="PROSITE" id="PS50858">
    <property type="entry name" value="BSD"/>
    <property type="match status" value="1"/>
</dbReference>
<dbReference type="EMBL" id="JAFEMO010000001">
    <property type="protein sequence ID" value="KAH7576351.1"/>
    <property type="molecule type" value="Genomic_DNA"/>
</dbReference>
<keyword evidence="3" id="KW-1185">Reference proteome</keyword>
<evidence type="ECO:0000313" key="3">
    <source>
        <dbReference type="Proteomes" id="UP000827721"/>
    </source>
</evidence>
<organism evidence="2 3">
    <name type="scientific">Xanthoceras sorbifolium</name>
    <dbReference type="NCBI Taxonomy" id="99658"/>
    <lineage>
        <taxon>Eukaryota</taxon>
        <taxon>Viridiplantae</taxon>
        <taxon>Streptophyta</taxon>
        <taxon>Embryophyta</taxon>
        <taxon>Tracheophyta</taxon>
        <taxon>Spermatophyta</taxon>
        <taxon>Magnoliopsida</taxon>
        <taxon>eudicotyledons</taxon>
        <taxon>Gunneridae</taxon>
        <taxon>Pentapetalae</taxon>
        <taxon>rosids</taxon>
        <taxon>malvids</taxon>
        <taxon>Sapindales</taxon>
        <taxon>Sapindaceae</taxon>
        <taxon>Xanthoceroideae</taxon>
        <taxon>Xanthoceras</taxon>
    </lineage>
</organism>
<dbReference type="PANTHER" id="PTHR31923">
    <property type="entry name" value="BSD DOMAIN-CONTAINING PROTEIN"/>
    <property type="match status" value="1"/>
</dbReference>
<proteinExistence type="predicted"/>
<comment type="caution">
    <text evidence="2">The sequence shown here is derived from an EMBL/GenBank/DDBJ whole genome shotgun (WGS) entry which is preliminary data.</text>
</comment>
<name>A0ABQ8II30_9ROSI</name>
<dbReference type="InterPro" id="IPR005607">
    <property type="entry name" value="BSD_dom"/>
</dbReference>
<accession>A0ABQ8II30</accession>
<dbReference type="Pfam" id="PF03909">
    <property type="entry name" value="BSD"/>
    <property type="match status" value="1"/>
</dbReference>